<evidence type="ECO:0000313" key="5">
    <source>
        <dbReference type="Proteomes" id="UP000433406"/>
    </source>
</evidence>
<feature type="region of interest" description="Disordered" evidence="1">
    <location>
        <begin position="23"/>
        <end position="54"/>
    </location>
</feature>
<evidence type="ECO:0000256" key="2">
    <source>
        <dbReference type="SAM" id="SignalP"/>
    </source>
</evidence>
<dbReference type="AlphaFoldDB" id="A0A6I3JGT2"/>
<evidence type="ECO:0000313" key="4">
    <source>
        <dbReference type="EMBL" id="MTB97222.1"/>
    </source>
</evidence>
<feature type="compositionally biased region" description="Low complexity" evidence="1">
    <location>
        <begin position="23"/>
        <end position="50"/>
    </location>
</feature>
<evidence type="ECO:0000259" key="3">
    <source>
        <dbReference type="Pfam" id="PF19843"/>
    </source>
</evidence>
<reference evidence="4 5" key="1">
    <citation type="submission" date="2019-10" db="EMBL/GenBank/DDBJ databases">
        <title>Nocardioides novel species isolated from the excrement of Marmot.</title>
        <authorList>
            <person name="Zhang G."/>
        </authorList>
    </citation>
    <scope>NUCLEOTIDE SEQUENCE [LARGE SCALE GENOMIC DNA]</scope>
    <source>
        <strain evidence="5">zg-579</strain>
    </source>
</reference>
<gene>
    <name evidence="4" type="ORF">GGQ22_19315</name>
</gene>
<dbReference type="InterPro" id="IPR046281">
    <property type="entry name" value="DUF6318"/>
</dbReference>
<accession>A0A6I3JGT2</accession>
<name>A0A6I3JGT2_9ACTN</name>
<evidence type="ECO:0000256" key="1">
    <source>
        <dbReference type="SAM" id="MobiDB-lite"/>
    </source>
</evidence>
<keyword evidence="2" id="KW-0732">Signal</keyword>
<feature type="signal peptide" evidence="2">
    <location>
        <begin position="1"/>
        <end position="19"/>
    </location>
</feature>
<organism evidence="4 5">
    <name type="scientific">Nocardioides marmotae</name>
    <dbReference type="NCBI Taxonomy" id="2663857"/>
    <lineage>
        <taxon>Bacteria</taxon>
        <taxon>Bacillati</taxon>
        <taxon>Actinomycetota</taxon>
        <taxon>Actinomycetes</taxon>
        <taxon>Propionibacteriales</taxon>
        <taxon>Nocardioidaceae</taxon>
        <taxon>Nocardioides</taxon>
    </lineage>
</organism>
<sequence>MSLRTLGALTLTIALALSACTGDDPEPTFAPEPSASATTSPAAASPTPVAQSPEDAVRAWVEARNRALQNGDTSGVESLSSPSCSTCEDLVEPIEAVYGSGGRFQTPGWEIAGLEVQSETDTHANLTVGLTYAAGSTIPSEGASPVEYGAENHMATFRLRHGGGRWLVDFIGYLS</sequence>
<comment type="caution">
    <text evidence="4">The sequence shown here is derived from an EMBL/GenBank/DDBJ whole genome shotgun (WGS) entry which is preliminary data.</text>
</comment>
<feature type="domain" description="DUF6318" evidence="3">
    <location>
        <begin position="55"/>
        <end position="168"/>
    </location>
</feature>
<dbReference type="Proteomes" id="UP000433406">
    <property type="component" value="Unassembled WGS sequence"/>
</dbReference>
<protein>
    <recommendedName>
        <fullName evidence="3">DUF6318 domain-containing protein</fullName>
    </recommendedName>
</protein>
<proteinExistence type="predicted"/>
<dbReference type="Pfam" id="PF19843">
    <property type="entry name" value="DUF6318"/>
    <property type="match status" value="1"/>
</dbReference>
<feature type="chain" id="PRO_5039510793" description="DUF6318 domain-containing protein" evidence="2">
    <location>
        <begin position="20"/>
        <end position="175"/>
    </location>
</feature>
<dbReference type="PROSITE" id="PS51257">
    <property type="entry name" value="PROKAR_LIPOPROTEIN"/>
    <property type="match status" value="1"/>
</dbReference>
<keyword evidence="5" id="KW-1185">Reference proteome</keyword>
<dbReference type="EMBL" id="WLCI01000020">
    <property type="protein sequence ID" value="MTB97222.1"/>
    <property type="molecule type" value="Genomic_DNA"/>
</dbReference>
<dbReference type="RefSeq" id="WP_154616997.1">
    <property type="nucleotide sequence ID" value="NZ_CP053660.1"/>
</dbReference>